<dbReference type="AlphaFoldDB" id="A0AAN7TB78"/>
<organism evidence="2 3">
    <name type="scientific">Lithohypha guttulata</name>
    <dbReference type="NCBI Taxonomy" id="1690604"/>
    <lineage>
        <taxon>Eukaryota</taxon>
        <taxon>Fungi</taxon>
        <taxon>Dikarya</taxon>
        <taxon>Ascomycota</taxon>
        <taxon>Pezizomycotina</taxon>
        <taxon>Eurotiomycetes</taxon>
        <taxon>Chaetothyriomycetidae</taxon>
        <taxon>Chaetothyriales</taxon>
        <taxon>Trichomeriaceae</taxon>
        <taxon>Lithohypha</taxon>
    </lineage>
</organism>
<dbReference type="Pfam" id="PF04681">
    <property type="entry name" value="Bys1"/>
    <property type="match status" value="1"/>
</dbReference>
<dbReference type="Proteomes" id="UP001309876">
    <property type="component" value="Unassembled WGS sequence"/>
</dbReference>
<keyword evidence="3" id="KW-1185">Reference proteome</keyword>
<dbReference type="SUPFAM" id="SSF49870">
    <property type="entry name" value="Osmotin, thaumatin-like protein"/>
    <property type="match status" value="1"/>
</dbReference>
<sequence>MFTSTIVTAAAVLSIMPSVMAAGTARVVNNCGMPVYYASVAQSVHAEMKLLPSGGYSEAYNKPNVGVSIKLAPNATGPVTQFEFTWADGDIHYDISNIDGNPFAAQGMAITPSMAGASGYPTCQTVSCPAGQAVCDAAYNLPDDVRTMVCPEKSDLVFTLCPGGSGKRDLAQHGHAYRVHSRQFK</sequence>
<dbReference type="PANTHER" id="PTHR36195">
    <property type="entry name" value="DOMAIN PROTEIN, PUTATIVE (AFU_ORTHOLOGUE AFUA_5G01990)-RELATED-RELATED"/>
    <property type="match status" value="1"/>
</dbReference>
<proteinExistence type="predicted"/>
<gene>
    <name evidence="2" type="ORF">LTR05_000273</name>
</gene>
<comment type="caution">
    <text evidence="2">The sequence shown here is derived from an EMBL/GenBank/DDBJ whole genome shotgun (WGS) entry which is preliminary data.</text>
</comment>
<reference evidence="2 3" key="1">
    <citation type="submission" date="2023-08" db="EMBL/GenBank/DDBJ databases">
        <title>Black Yeasts Isolated from many extreme environments.</title>
        <authorList>
            <person name="Coleine C."/>
            <person name="Stajich J.E."/>
            <person name="Selbmann L."/>
        </authorList>
    </citation>
    <scope>NUCLEOTIDE SEQUENCE [LARGE SCALE GENOMIC DNA]</scope>
    <source>
        <strain evidence="2 3">CCFEE 5910</strain>
    </source>
</reference>
<protein>
    <submittedName>
        <fullName evidence="2">Uncharacterized protein</fullName>
    </submittedName>
</protein>
<dbReference type="PANTHER" id="PTHR36195:SF6">
    <property type="entry name" value="SECRETED THAUMATIN-LIKE PROTEIN CALA"/>
    <property type="match status" value="1"/>
</dbReference>
<dbReference type="Gene3D" id="2.60.110.10">
    <property type="entry name" value="Thaumatin"/>
    <property type="match status" value="1"/>
</dbReference>
<evidence type="ECO:0000256" key="1">
    <source>
        <dbReference type="SAM" id="SignalP"/>
    </source>
</evidence>
<keyword evidence="1" id="KW-0732">Signal</keyword>
<feature type="chain" id="PRO_5042876506" evidence="1">
    <location>
        <begin position="22"/>
        <end position="185"/>
    </location>
</feature>
<dbReference type="InterPro" id="IPR006771">
    <property type="entry name" value="CetA-like"/>
</dbReference>
<name>A0AAN7TB78_9EURO</name>
<dbReference type="EMBL" id="JAVRRJ010000001">
    <property type="protein sequence ID" value="KAK5090104.1"/>
    <property type="molecule type" value="Genomic_DNA"/>
</dbReference>
<dbReference type="InterPro" id="IPR037176">
    <property type="entry name" value="Osmotin/thaumatin-like_sf"/>
</dbReference>
<evidence type="ECO:0000313" key="2">
    <source>
        <dbReference type="EMBL" id="KAK5090104.1"/>
    </source>
</evidence>
<feature type="signal peptide" evidence="1">
    <location>
        <begin position="1"/>
        <end position="21"/>
    </location>
</feature>
<evidence type="ECO:0000313" key="3">
    <source>
        <dbReference type="Proteomes" id="UP001309876"/>
    </source>
</evidence>
<accession>A0AAN7TB78</accession>